<organism evidence="2 3">
    <name type="scientific">Capillimicrobium parvum</name>
    <dbReference type="NCBI Taxonomy" id="2884022"/>
    <lineage>
        <taxon>Bacteria</taxon>
        <taxon>Bacillati</taxon>
        <taxon>Actinomycetota</taxon>
        <taxon>Thermoleophilia</taxon>
        <taxon>Solirubrobacterales</taxon>
        <taxon>Capillimicrobiaceae</taxon>
        <taxon>Capillimicrobium</taxon>
    </lineage>
</organism>
<protein>
    <submittedName>
        <fullName evidence="2">Uncharacterized protein</fullName>
    </submittedName>
</protein>
<feature type="region of interest" description="Disordered" evidence="1">
    <location>
        <begin position="34"/>
        <end position="67"/>
    </location>
</feature>
<evidence type="ECO:0000313" key="3">
    <source>
        <dbReference type="Proteomes" id="UP001162834"/>
    </source>
</evidence>
<dbReference type="Proteomes" id="UP001162834">
    <property type="component" value="Chromosome"/>
</dbReference>
<reference evidence="2" key="1">
    <citation type="journal article" date="2022" name="Int. J. Syst. Evol. Microbiol.">
        <title>Pseudomonas aegrilactucae sp. nov. and Pseudomonas morbosilactucae sp. nov., pathogens causing bacterial rot of lettuce in Japan.</title>
        <authorList>
            <person name="Sawada H."/>
            <person name="Fujikawa T."/>
            <person name="Satou M."/>
        </authorList>
    </citation>
    <scope>NUCLEOTIDE SEQUENCE</scope>
    <source>
        <strain evidence="2">0166_1</strain>
    </source>
</reference>
<name>A0A9E6Y271_9ACTN</name>
<dbReference type="KEGG" id="sbae:DSM104329_04945"/>
<dbReference type="EMBL" id="CP087164">
    <property type="protein sequence ID" value="UGS38516.1"/>
    <property type="molecule type" value="Genomic_DNA"/>
</dbReference>
<gene>
    <name evidence="2" type="ORF">DSM104329_04945</name>
</gene>
<dbReference type="AlphaFoldDB" id="A0A9E6Y271"/>
<proteinExistence type="predicted"/>
<keyword evidence="3" id="KW-1185">Reference proteome</keyword>
<accession>A0A9E6Y271</accession>
<evidence type="ECO:0000313" key="2">
    <source>
        <dbReference type="EMBL" id="UGS38516.1"/>
    </source>
</evidence>
<sequence>MEWHVARDELDSEHDAARVDQLAARMRLSRAQIPSLAYPTREPGIDRDTPAREPSMSRGPHPGVEIE</sequence>
<evidence type="ECO:0000256" key="1">
    <source>
        <dbReference type="SAM" id="MobiDB-lite"/>
    </source>
</evidence>